<protein>
    <recommendedName>
        <fullName evidence="3">VWA domain-containing protein</fullName>
    </recommendedName>
</protein>
<reference evidence="1" key="2">
    <citation type="submission" date="2021-04" db="EMBL/GenBank/DDBJ databases">
        <authorList>
            <person name="Gilroy R."/>
        </authorList>
    </citation>
    <scope>NUCLEOTIDE SEQUENCE</scope>
    <source>
        <strain evidence="1">14975</strain>
    </source>
</reference>
<sequence length="360" mass="39769">MLPQYDSLVPGRLLQLSSRDVHPALGDVNLKLDNGKLRVSFTVLMSPGSTAEGWRTAVALDCSDSMRSAYGGDNAYFSRELTEQEKEQFSRDGMLLELFRKDGQEMCRLSDEAYESLLQNGLLHKEEEPNDVQNLCRKFIPLLAGELDAEASTLVIRHSLGSLGSDVSVAGVFTEANAETLDFRGPDEQLWGNGSSLLPALRFMLNRFSHAAKGFFVMVTDGHIDDFDAVCAFTEELSRDIRDGKARPVKFVLVGAGYEPDEARLAELDALADSRGLPVDIWDYKMAEALRSPYDIFAEAVDENEVVAPVAEIYDDLGHLVHKCDDGLRARMEFELPRGAKRFVISLPDGGSIEQALLAD</sequence>
<evidence type="ECO:0000313" key="1">
    <source>
        <dbReference type="EMBL" id="HIX20304.1"/>
    </source>
</evidence>
<evidence type="ECO:0008006" key="3">
    <source>
        <dbReference type="Google" id="ProtNLM"/>
    </source>
</evidence>
<gene>
    <name evidence="1" type="ORF">H9862_06870</name>
</gene>
<comment type="caution">
    <text evidence="1">The sequence shown here is derived from an EMBL/GenBank/DDBJ whole genome shotgun (WGS) entry which is preliminary data.</text>
</comment>
<dbReference type="EMBL" id="DXFQ01000125">
    <property type="protein sequence ID" value="HIX20304.1"/>
    <property type="molecule type" value="Genomic_DNA"/>
</dbReference>
<organism evidence="1 2">
    <name type="scientific">Candidatus Akkermansia intestinigallinarum</name>
    <dbReference type="NCBI Taxonomy" id="2838431"/>
    <lineage>
        <taxon>Bacteria</taxon>
        <taxon>Pseudomonadati</taxon>
        <taxon>Verrucomicrobiota</taxon>
        <taxon>Verrucomicrobiia</taxon>
        <taxon>Verrucomicrobiales</taxon>
        <taxon>Akkermansiaceae</taxon>
        <taxon>Akkermansia</taxon>
    </lineage>
</organism>
<proteinExistence type="predicted"/>
<dbReference type="AlphaFoldDB" id="A0A9D1VC73"/>
<evidence type="ECO:0000313" key="2">
    <source>
        <dbReference type="Proteomes" id="UP000823964"/>
    </source>
</evidence>
<reference evidence="1" key="1">
    <citation type="journal article" date="2021" name="PeerJ">
        <title>Extensive microbial diversity within the chicken gut microbiome revealed by metagenomics and culture.</title>
        <authorList>
            <person name="Gilroy R."/>
            <person name="Ravi A."/>
            <person name="Getino M."/>
            <person name="Pursley I."/>
            <person name="Horton D.L."/>
            <person name="Alikhan N.F."/>
            <person name="Baker D."/>
            <person name="Gharbi K."/>
            <person name="Hall N."/>
            <person name="Watson M."/>
            <person name="Adriaenssens E.M."/>
            <person name="Foster-Nyarko E."/>
            <person name="Jarju S."/>
            <person name="Secka A."/>
            <person name="Antonio M."/>
            <person name="Oren A."/>
            <person name="Chaudhuri R.R."/>
            <person name="La Ragione R."/>
            <person name="Hildebrand F."/>
            <person name="Pallen M.J."/>
        </authorList>
    </citation>
    <scope>NUCLEOTIDE SEQUENCE</scope>
    <source>
        <strain evidence="1">14975</strain>
    </source>
</reference>
<name>A0A9D1VC73_9BACT</name>
<accession>A0A9D1VC73</accession>
<dbReference type="Proteomes" id="UP000823964">
    <property type="component" value="Unassembled WGS sequence"/>
</dbReference>